<dbReference type="OrthoDB" id="5625885at2"/>
<accession>A0A5P9NJS4</accession>
<dbReference type="InterPro" id="IPR021344">
    <property type="entry name" value="DUF2970"/>
</dbReference>
<proteinExistence type="predicted"/>
<keyword evidence="3" id="KW-1185">Reference proteome</keyword>
<dbReference type="EMBL" id="CP036422">
    <property type="protein sequence ID" value="QFU75982.1"/>
    <property type="molecule type" value="Genomic_DNA"/>
</dbReference>
<keyword evidence="1" id="KW-1133">Transmembrane helix</keyword>
<feature type="transmembrane region" description="Helical" evidence="1">
    <location>
        <begin position="15"/>
        <end position="34"/>
    </location>
</feature>
<dbReference type="Pfam" id="PF11174">
    <property type="entry name" value="DUF2970"/>
    <property type="match status" value="1"/>
</dbReference>
<feature type="transmembrane region" description="Helical" evidence="1">
    <location>
        <begin position="46"/>
        <end position="72"/>
    </location>
</feature>
<reference evidence="2 3" key="1">
    <citation type="submission" date="2019-02" db="EMBL/GenBank/DDBJ databases">
        <authorList>
            <person name="Li S.-H."/>
        </authorList>
    </citation>
    <scope>NUCLEOTIDE SEQUENCE [LARGE SCALE GENOMIC DNA]</scope>
    <source>
        <strain evidence="2 3">IMCC14385</strain>
    </source>
</reference>
<dbReference type="AlphaFoldDB" id="A0A5P9NJS4"/>
<keyword evidence="1" id="KW-0812">Transmembrane</keyword>
<gene>
    <name evidence="2" type="ORF">EY643_10075</name>
</gene>
<sequence length="75" mass="8162">MTDQPHDEQEEKNSLNPFQVIASVFAAALGVQSSKNRERDFKQGRAGTFIAAGIIFTLLFIGVMVVIVQLVLKGA</sequence>
<protein>
    <submittedName>
        <fullName evidence="2">DUF2970 domain-containing protein</fullName>
    </submittedName>
</protein>
<evidence type="ECO:0000256" key="1">
    <source>
        <dbReference type="SAM" id="Phobius"/>
    </source>
</evidence>
<evidence type="ECO:0000313" key="3">
    <source>
        <dbReference type="Proteomes" id="UP000326287"/>
    </source>
</evidence>
<dbReference type="Proteomes" id="UP000326287">
    <property type="component" value="Chromosome"/>
</dbReference>
<name>A0A5P9NJS4_9GAMM</name>
<dbReference type="KEGG" id="halc:EY643_10075"/>
<evidence type="ECO:0000313" key="2">
    <source>
        <dbReference type="EMBL" id="QFU75982.1"/>
    </source>
</evidence>
<keyword evidence="1" id="KW-0472">Membrane</keyword>
<dbReference type="RefSeq" id="WP_152662088.1">
    <property type="nucleotide sequence ID" value="NZ_CP036422.1"/>
</dbReference>
<organism evidence="2 3">
    <name type="scientific">Halioglobus maricola</name>
    <dbReference type="NCBI Taxonomy" id="2601894"/>
    <lineage>
        <taxon>Bacteria</taxon>
        <taxon>Pseudomonadati</taxon>
        <taxon>Pseudomonadota</taxon>
        <taxon>Gammaproteobacteria</taxon>
        <taxon>Cellvibrionales</taxon>
        <taxon>Halieaceae</taxon>
        <taxon>Halioglobus</taxon>
    </lineage>
</organism>